<accession>A0A485M5Y5</accession>
<evidence type="ECO:0000313" key="2">
    <source>
        <dbReference type="EMBL" id="VFU19023.1"/>
    </source>
</evidence>
<gene>
    <name evidence="2" type="ORF">SCFA_950009</name>
</gene>
<dbReference type="EMBL" id="CAADRM010000164">
    <property type="protein sequence ID" value="VFU19023.1"/>
    <property type="molecule type" value="Genomic_DNA"/>
</dbReference>
<dbReference type="PROSITE" id="PS51145">
    <property type="entry name" value="ZU5"/>
    <property type="match status" value="1"/>
</dbReference>
<dbReference type="InterPro" id="IPR000906">
    <property type="entry name" value="ZU5_dom"/>
</dbReference>
<protein>
    <recommendedName>
        <fullName evidence="1">ZU5 domain-containing protein</fullName>
    </recommendedName>
</protein>
<feature type="domain" description="ZU5" evidence="1">
    <location>
        <begin position="42"/>
        <end position="185"/>
    </location>
</feature>
<organism evidence="2">
    <name type="scientific">anaerobic digester metagenome</name>
    <dbReference type="NCBI Taxonomy" id="1263854"/>
    <lineage>
        <taxon>unclassified sequences</taxon>
        <taxon>metagenomes</taxon>
        <taxon>ecological metagenomes</taxon>
    </lineage>
</organism>
<sequence length="364" mass="39531">MGCTHLPRNIVRSGVAVWLAILLAVSCFAACKIRDEGEAGGAGSPAVIGPEGGIVEIADPASGISGARVYIPAGALDSEQGISISRKDLPQALPAGYRAGGRCIDFHPDGIRLSKPVLLHLPYDDLNNDGIIDGRAVREENLFVLYYDSLNNRWEELPLYGLDTGDNLAVVESMHFSTYLVAVDTSDARTLDTGFTDTDAEPSFEPGECYLGNDRFCHYYHMTVLRRESGLTAIVDRNLTYVNSGIVAEISEDGSSATFDATSAFAKVLASGDATQWRWEGEFVREHTFLMDYEVMQDDTLSSPDPGETDPGDGAGGIFCRVEAVDANMVKITWEINVFEQVIYQTSPFGTGHCLAIRFRATHL</sequence>
<evidence type="ECO:0000259" key="1">
    <source>
        <dbReference type="PROSITE" id="PS51145"/>
    </source>
</evidence>
<reference evidence="2" key="1">
    <citation type="submission" date="2019-03" db="EMBL/GenBank/DDBJ databases">
        <authorList>
            <person name="Hao L."/>
        </authorList>
    </citation>
    <scope>NUCLEOTIDE SEQUENCE</scope>
</reference>
<dbReference type="AlphaFoldDB" id="A0A485M5Y5"/>
<dbReference type="Gene3D" id="2.60.220.30">
    <property type="match status" value="1"/>
</dbReference>
<proteinExistence type="predicted"/>
<name>A0A485M5Y5_9ZZZZ</name>